<name>A0A979G6C6_CHIPD</name>
<dbReference type="InterPro" id="IPR036514">
    <property type="entry name" value="SGNH_hydro_sf"/>
</dbReference>
<dbReference type="PROSITE" id="PS51318">
    <property type="entry name" value="TAT"/>
    <property type="match status" value="1"/>
</dbReference>
<proteinExistence type="predicted"/>
<dbReference type="EMBL" id="CP001699">
    <property type="protein sequence ID" value="ACU61442.1"/>
    <property type="molecule type" value="Genomic_DNA"/>
</dbReference>
<protein>
    <submittedName>
        <fullName evidence="3">Lipolytic protein G-D-S-L family</fullName>
    </submittedName>
</protein>
<feature type="domain" description="SGNH hydrolase-type esterase" evidence="2">
    <location>
        <begin position="60"/>
        <end position="243"/>
    </location>
</feature>
<evidence type="ECO:0000259" key="2">
    <source>
        <dbReference type="Pfam" id="PF13472"/>
    </source>
</evidence>
<gene>
    <name evidence="3" type="ordered locus">Cpin_3980</name>
</gene>
<dbReference type="PANTHER" id="PTHR30383">
    <property type="entry name" value="THIOESTERASE 1/PROTEASE 1/LYSOPHOSPHOLIPASE L1"/>
    <property type="match status" value="1"/>
</dbReference>
<dbReference type="SUPFAM" id="SSF52266">
    <property type="entry name" value="SGNH hydrolase"/>
    <property type="match status" value="1"/>
</dbReference>
<reference evidence="3 4" key="2">
    <citation type="journal article" date="2010" name="Stand. Genomic Sci.">
        <title>Complete genome sequence of Chitinophaga pinensis type strain (UQM 2034).</title>
        <authorList>
            <person name="Glavina Del Rio T."/>
            <person name="Abt B."/>
            <person name="Spring S."/>
            <person name="Lapidus A."/>
            <person name="Nolan M."/>
            <person name="Tice H."/>
            <person name="Copeland A."/>
            <person name="Cheng J.F."/>
            <person name="Chen F."/>
            <person name="Bruce D."/>
            <person name="Goodwin L."/>
            <person name="Pitluck S."/>
            <person name="Ivanova N."/>
            <person name="Mavromatis K."/>
            <person name="Mikhailova N."/>
            <person name="Pati A."/>
            <person name="Chen A."/>
            <person name="Palaniappan K."/>
            <person name="Land M."/>
            <person name="Hauser L."/>
            <person name="Chang Y.J."/>
            <person name="Jeffries C.D."/>
            <person name="Chain P."/>
            <person name="Saunders E."/>
            <person name="Detter J.C."/>
            <person name="Brettin T."/>
            <person name="Rohde M."/>
            <person name="Goker M."/>
            <person name="Bristow J."/>
            <person name="Eisen J.A."/>
            <person name="Markowitz V."/>
            <person name="Hugenholtz P."/>
            <person name="Kyrpides N.C."/>
            <person name="Klenk H.P."/>
            <person name="Lucas S."/>
        </authorList>
    </citation>
    <scope>NUCLEOTIDE SEQUENCE [LARGE SCALE GENOMIC DNA]</scope>
    <source>
        <strain evidence="4">ATCC 43595 / DSM 2588 / LMG 13176 / NBRC 15968 / NCIMB 11800 / UQM 2034</strain>
    </source>
</reference>
<evidence type="ECO:0000313" key="3">
    <source>
        <dbReference type="EMBL" id="ACU61442.1"/>
    </source>
</evidence>
<sequence>MEQQQNSNRRSFIRNVSLGSLAALSLPQIVSAAVNSNESESPARAKKLTLKKDAVILFQGDSITDAGRKRDKMDPNDQGALGNGYAYLAAATLLTEFPDKNLKIYNKGISGNKVYQLAERWDADCLQLKPDVLSILIGVNDYWHTLTGNYSGTVKTYREDFIKLLDRTKQALPEVQLIIGEPFAVNGVKAVDDKWFPTFNEYRVAAKEIANQFGAVFLPYQTIFDKAQQHAPGSYWTGDGVHPAIPGAGLMAAAWVEMVKKN</sequence>
<dbReference type="PANTHER" id="PTHR30383:SF5">
    <property type="entry name" value="SGNH HYDROLASE-TYPE ESTERASE DOMAIN-CONTAINING PROTEIN"/>
    <property type="match status" value="1"/>
</dbReference>
<dbReference type="CDD" id="cd01834">
    <property type="entry name" value="SGNH_hydrolase_like_2"/>
    <property type="match status" value="1"/>
</dbReference>
<feature type="chain" id="PRO_5037363443" evidence="1">
    <location>
        <begin position="33"/>
        <end position="262"/>
    </location>
</feature>
<dbReference type="Gene3D" id="3.40.50.1110">
    <property type="entry name" value="SGNH hydrolase"/>
    <property type="match status" value="1"/>
</dbReference>
<feature type="signal peptide" evidence="1">
    <location>
        <begin position="1"/>
        <end position="32"/>
    </location>
</feature>
<reference evidence="4" key="1">
    <citation type="submission" date="2009-08" db="EMBL/GenBank/DDBJ databases">
        <title>The complete genome of Chitinophaga pinensis DSM 2588.</title>
        <authorList>
            <consortium name="US DOE Joint Genome Institute (JGI-PGF)"/>
            <person name="Lucas S."/>
            <person name="Copeland A."/>
            <person name="Lapidus A."/>
            <person name="Glavina del Rio T."/>
            <person name="Dalin E."/>
            <person name="Tice H."/>
            <person name="Bruce D."/>
            <person name="Goodwin L."/>
            <person name="Pitluck S."/>
            <person name="Kyrpides N."/>
            <person name="Mavromatis K."/>
            <person name="Ivanova N."/>
            <person name="Mikhailova N."/>
            <person name="Sims D."/>
            <person name="Meinche L."/>
            <person name="Brettin T."/>
            <person name="Detter J.C."/>
            <person name="Han C."/>
            <person name="Larimer F."/>
            <person name="Land M."/>
            <person name="Hauser L."/>
            <person name="Markowitz V."/>
            <person name="Cheng J.-F."/>
            <person name="Hugenholtz P."/>
            <person name="Woyke T."/>
            <person name="Wu D."/>
            <person name="Spring S."/>
            <person name="Klenk H.-P."/>
            <person name="Eisen J.A."/>
        </authorList>
    </citation>
    <scope>NUCLEOTIDE SEQUENCE [LARGE SCALE GENOMIC DNA]</scope>
    <source>
        <strain evidence="4">ATCC 43595 / DSM 2588 / LMG 13176 / NBRC 15968 / NCIMB 11800 / UQM 2034</strain>
    </source>
</reference>
<dbReference type="OrthoDB" id="9794725at2"/>
<dbReference type="Pfam" id="PF13472">
    <property type="entry name" value="Lipase_GDSL_2"/>
    <property type="match status" value="1"/>
</dbReference>
<dbReference type="Proteomes" id="UP000002215">
    <property type="component" value="Chromosome"/>
</dbReference>
<evidence type="ECO:0000313" key="4">
    <source>
        <dbReference type="Proteomes" id="UP000002215"/>
    </source>
</evidence>
<accession>A0A979G6C6</accession>
<evidence type="ECO:0000256" key="1">
    <source>
        <dbReference type="SAM" id="SignalP"/>
    </source>
</evidence>
<dbReference type="KEGG" id="cpi:Cpin_3980"/>
<dbReference type="InterPro" id="IPR006311">
    <property type="entry name" value="TAT_signal"/>
</dbReference>
<dbReference type="InterPro" id="IPR013830">
    <property type="entry name" value="SGNH_hydro"/>
</dbReference>
<dbReference type="AlphaFoldDB" id="A0A979G6C6"/>
<keyword evidence="1" id="KW-0732">Signal</keyword>
<dbReference type="GO" id="GO:0004622">
    <property type="term" value="F:phosphatidylcholine lysophospholipase activity"/>
    <property type="evidence" value="ECO:0007669"/>
    <property type="project" value="TreeGrafter"/>
</dbReference>
<dbReference type="RefSeq" id="WP_012791614.1">
    <property type="nucleotide sequence ID" value="NC_013132.1"/>
</dbReference>
<dbReference type="InterPro" id="IPR051532">
    <property type="entry name" value="Ester_Hydrolysis_Enzymes"/>
</dbReference>
<organism evidence="3 4">
    <name type="scientific">Chitinophaga pinensis (strain ATCC 43595 / DSM 2588 / LMG 13176 / NBRC 15968 / NCIMB 11800 / UQM 2034)</name>
    <dbReference type="NCBI Taxonomy" id="485918"/>
    <lineage>
        <taxon>Bacteria</taxon>
        <taxon>Pseudomonadati</taxon>
        <taxon>Bacteroidota</taxon>
        <taxon>Chitinophagia</taxon>
        <taxon>Chitinophagales</taxon>
        <taxon>Chitinophagaceae</taxon>
        <taxon>Chitinophaga</taxon>
    </lineage>
</organism>